<sequence>MGNCVGRGDGGYCVLPHDCQKLIARYGHQLARGLLECQNSSKLLVFHKRNVAGAPSKSVTTYCSSTSTSNGVLVEPPPPPPPPPCWSGYSNSDLQQVNETKILEIDSNCAEVVVVNNKNVNKKGLSMTHVDNQIKASDMGKVHRIPGDSGKFGNSASVRSRIRSGDLAVCVDELREILGAWSKEQLQQSVSDLNIYIVTWNMNGKAPLDNLANLVDATGVSHDFYVIGLQETPTFDVESAIADALGGNYCLVAAAVMMSLQLFVFAKRSLQQYISGARVDKVGVRGFSSVMGCQKGAAAVTLQFKGVSFLFITSHFSAHESNFDTRNAQYVRICQSVFARSSSGCSCVQPLAVTDELDCKMPGVASNLVEESDVVVWLGDLNYRVELPRSSVHFLINHKLQELWANDQLSRAVQSGQVFRDFEEGPLLFPPTYKYDIGTDNYDTSSKERVPSWTDRILYKVSSIKAELRCYDAISSVKTSDHRPVKALLGLKNLKESQL</sequence>
<evidence type="ECO:0000313" key="3">
    <source>
        <dbReference type="EMBL" id="CAK9256987.1"/>
    </source>
</evidence>
<gene>
    <name evidence="3" type="ORF">CSSPJE1EN1_LOCUS2465</name>
</gene>
<dbReference type="SMART" id="SM00128">
    <property type="entry name" value="IPPc"/>
    <property type="match status" value="1"/>
</dbReference>
<dbReference type="InterPro" id="IPR046985">
    <property type="entry name" value="IP5"/>
</dbReference>
<evidence type="ECO:0000256" key="1">
    <source>
        <dbReference type="ARBA" id="ARBA00010768"/>
    </source>
</evidence>
<comment type="similarity">
    <text evidence="1">Belongs to the inositol polyphosphate 5-phosphatase family.</text>
</comment>
<dbReference type="Proteomes" id="UP001497444">
    <property type="component" value="Chromosome 10"/>
</dbReference>
<dbReference type="PANTHER" id="PTHR11200">
    <property type="entry name" value="INOSITOL 5-PHOSPHATASE"/>
    <property type="match status" value="1"/>
</dbReference>
<feature type="domain" description="Inositol polyphosphate-related phosphatase" evidence="2">
    <location>
        <begin position="191"/>
        <end position="497"/>
    </location>
</feature>
<protein>
    <recommendedName>
        <fullName evidence="2">Inositol polyphosphate-related phosphatase domain-containing protein</fullName>
    </recommendedName>
</protein>
<reference evidence="3" key="1">
    <citation type="submission" date="2024-02" db="EMBL/GenBank/DDBJ databases">
        <authorList>
            <consortium name="ELIXIR-Norway"/>
            <consortium name="Elixir Norway"/>
        </authorList>
    </citation>
    <scope>NUCLEOTIDE SEQUENCE</scope>
</reference>
<dbReference type="Pfam" id="PF22669">
    <property type="entry name" value="Exo_endo_phos2"/>
    <property type="match status" value="1"/>
</dbReference>
<dbReference type="EMBL" id="OZ020105">
    <property type="protein sequence ID" value="CAK9256987.1"/>
    <property type="molecule type" value="Genomic_DNA"/>
</dbReference>
<dbReference type="Gene3D" id="3.60.10.10">
    <property type="entry name" value="Endonuclease/exonuclease/phosphatase"/>
    <property type="match status" value="1"/>
</dbReference>
<organism evidence="3 4">
    <name type="scientific">Sphagnum jensenii</name>
    <dbReference type="NCBI Taxonomy" id="128206"/>
    <lineage>
        <taxon>Eukaryota</taxon>
        <taxon>Viridiplantae</taxon>
        <taxon>Streptophyta</taxon>
        <taxon>Embryophyta</taxon>
        <taxon>Bryophyta</taxon>
        <taxon>Sphagnophytina</taxon>
        <taxon>Sphagnopsida</taxon>
        <taxon>Sphagnales</taxon>
        <taxon>Sphagnaceae</taxon>
        <taxon>Sphagnum</taxon>
    </lineage>
</organism>
<evidence type="ECO:0000313" key="4">
    <source>
        <dbReference type="Proteomes" id="UP001497444"/>
    </source>
</evidence>
<name>A0ABP0VRC6_9BRYO</name>
<keyword evidence="4" id="KW-1185">Reference proteome</keyword>
<dbReference type="InterPro" id="IPR036691">
    <property type="entry name" value="Endo/exonu/phosph_ase_sf"/>
</dbReference>
<evidence type="ECO:0000259" key="2">
    <source>
        <dbReference type="SMART" id="SM00128"/>
    </source>
</evidence>
<accession>A0ABP0VRC6</accession>
<dbReference type="InterPro" id="IPR000300">
    <property type="entry name" value="IPPc"/>
</dbReference>
<dbReference type="SUPFAM" id="SSF56219">
    <property type="entry name" value="DNase I-like"/>
    <property type="match status" value="1"/>
</dbReference>
<proteinExistence type="inferred from homology"/>
<dbReference type="PANTHER" id="PTHR11200:SF275">
    <property type="entry name" value="LD06095P"/>
    <property type="match status" value="1"/>
</dbReference>